<dbReference type="OMA" id="HIVILHM"/>
<sequence>MSSGQDKGTCLVARAIPLKVANSAVMDICDGMAKLDFDDSFEQRKADKVANNINPSDFVALQSIRSSALARKTATTSKFCGGRPSLFEDLLNKDYDILKEKLDADSEENREEKSCDENGRNGNTGEEKMDKGELLSRGPVKNARFSHGDRPYTIGKIQSGTAVQNSFHRCSPFTFCGSGSECASNLRDRYYSTSSPPDIAGLGQCYPSGSPDQKSLQKKLSRLLDSSQLPDPLVDFILEYSRRYTEQKASGEIFSSPKSRPPSVDSGVESPLSARSASHASPEIPTGSNSDPATPPFNQIHHGPRKGFDRTAKHRLRALIPDDEMDDAWAWTLKCIQVAPDTLTYQDDDYDTLLHIVISHRDLAKIYSVVEQQLKLDTIKERPSFDVPNRYNETPLFLAVQQDLKEVVAYLLEVGADPNVQSLRTEREGALHYAAARGMHDIVEILCTGQKLRINELNGRGLTALHCAVINHGAISENSMNVIDSRSIIITLLKAGADPTLTDPKSGRTVVHFAIETMDPRIVEVLKNNVEEDAWTDLVNLADFNQERPMDMFKTDRFQSHQDSARSEIFMTLLMSGAKIETT</sequence>
<dbReference type="GO" id="GO:0071356">
    <property type="term" value="P:cellular response to tumor necrosis factor"/>
    <property type="evidence" value="ECO:0007669"/>
    <property type="project" value="TreeGrafter"/>
</dbReference>
<dbReference type="PROSITE" id="PS50297">
    <property type="entry name" value="ANK_REP_REGION"/>
    <property type="match status" value="1"/>
</dbReference>
<dbReference type="InterPro" id="IPR036770">
    <property type="entry name" value="Ankyrin_rpt-contain_sf"/>
</dbReference>
<feature type="region of interest" description="Disordered" evidence="4">
    <location>
        <begin position="102"/>
        <end position="136"/>
    </location>
</feature>
<dbReference type="OrthoDB" id="10254947at2759"/>
<dbReference type="PANTHER" id="PTHR46680:SF2">
    <property type="entry name" value="NF-KAPPA-B INHIBITOR ZETA"/>
    <property type="match status" value="1"/>
</dbReference>
<dbReference type="Pfam" id="PF13637">
    <property type="entry name" value="Ank_4"/>
    <property type="match status" value="1"/>
</dbReference>
<name>A0A7I4XU59_HAECO</name>
<keyword evidence="2 3" id="KW-0040">ANK repeat</keyword>
<accession>A0A7I4XU59</accession>
<dbReference type="SMART" id="SM00248">
    <property type="entry name" value="ANK"/>
    <property type="match status" value="5"/>
</dbReference>
<dbReference type="InterPro" id="IPR051070">
    <property type="entry name" value="NF-kappa-B_inhibitor"/>
</dbReference>
<reference evidence="6" key="1">
    <citation type="submission" date="2020-12" db="UniProtKB">
        <authorList>
            <consortium name="WormBaseParasite"/>
        </authorList>
    </citation>
    <scope>IDENTIFICATION</scope>
    <source>
        <strain evidence="6">MHco3</strain>
    </source>
</reference>
<feature type="region of interest" description="Disordered" evidence="4">
    <location>
        <begin position="249"/>
        <end position="308"/>
    </location>
</feature>
<dbReference type="WBParaSite" id="HCON_00011180-00001">
    <property type="protein sequence ID" value="HCON_00011180-00001"/>
    <property type="gene ID" value="HCON_00011180"/>
</dbReference>
<dbReference type="InterPro" id="IPR002110">
    <property type="entry name" value="Ankyrin_rpt"/>
</dbReference>
<proteinExistence type="predicted"/>
<organism evidence="5 6">
    <name type="scientific">Haemonchus contortus</name>
    <name type="common">Barber pole worm</name>
    <dbReference type="NCBI Taxonomy" id="6289"/>
    <lineage>
        <taxon>Eukaryota</taxon>
        <taxon>Metazoa</taxon>
        <taxon>Ecdysozoa</taxon>
        <taxon>Nematoda</taxon>
        <taxon>Chromadorea</taxon>
        <taxon>Rhabditida</taxon>
        <taxon>Rhabditina</taxon>
        <taxon>Rhabditomorpha</taxon>
        <taxon>Strongyloidea</taxon>
        <taxon>Trichostrongylidae</taxon>
        <taxon>Haemonchus</taxon>
    </lineage>
</organism>
<dbReference type="PANTHER" id="PTHR46680">
    <property type="entry name" value="NF-KAPPA-B INHIBITOR ALPHA"/>
    <property type="match status" value="1"/>
</dbReference>
<dbReference type="Gene3D" id="1.25.40.20">
    <property type="entry name" value="Ankyrin repeat-containing domain"/>
    <property type="match status" value="1"/>
</dbReference>
<feature type="repeat" description="ANK" evidence="3">
    <location>
        <begin position="391"/>
        <end position="423"/>
    </location>
</feature>
<evidence type="ECO:0000256" key="4">
    <source>
        <dbReference type="SAM" id="MobiDB-lite"/>
    </source>
</evidence>
<dbReference type="PROSITE" id="PS50088">
    <property type="entry name" value="ANK_REPEAT"/>
    <property type="match status" value="1"/>
</dbReference>
<evidence type="ECO:0000313" key="6">
    <source>
        <dbReference type="WBParaSite" id="HCON_00011180-00001"/>
    </source>
</evidence>
<keyword evidence="5" id="KW-1185">Reference proteome</keyword>
<feature type="compositionally biased region" description="Basic and acidic residues" evidence="4">
    <location>
        <begin position="110"/>
        <end position="134"/>
    </location>
</feature>
<evidence type="ECO:0000256" key="1">
    <source>
        <dbReference type="ARBA" id="ARBA00022737"/>
    </source>
</evidence>
<protein>
    <submittedName>
        <fullName evidence="6">ANK_REP_REGION domain-containing protein</fullName>
    </submittedName>
</protein>
<dbReference type="AlphaFoldDB" id="A0A7I4XU59"/>
<keyword evidence="1" id="KW-0677">Repeat</keyword>
<dbReference type="GO" id="GO:0005829">
    <property type="term" value="C:cytosol"/>
    <property type="evidence" value="ECO:0007669"/>
    <property type="project" value="TreeGrafter"/>
</dbReference>
<dbReference type="GO" id="GO:0051059">
    <property type="term" value="F:NF-kappaB binding"/>
    <property type="evidence" value="ECO:0007669"/>
    <property type="project" value="TreeGrafter"/>
</dbReference>
<evidence type="ECO:0000256" key="3">
    <source>
        <dbReference type="PROSITE-ProRule" id="PRU00023"/>
    </source>
</evidence>
<dbReference type="Proteomes" id="UP000025227">
    <property type="component" value="Unplaced"/>
</dbReference>
<evidence type="ECO:0000313" key="5">
    <source>
        <dbReference type="Proteomes" id="UP000025227"/>
    </source>
</evidence>
<evidence type="ECO:0000256" key="2">
    <source>
        <dbReference type="ARBA" id="ARBA00023043"/>
    </source>
</evidence>
<dbReference type="SUPFAM" id="SSF48403">
    <property type="entry name" value="Ankyrin repeat"/>
    <property type="match status" value="1"/>
</dbReference>
<dbReference type="Pfam" id="PF00023">
    <property type="entry name" value="Ank"/>
    <property type="match status" value="1"/>
</dbReference>